<dbReference type="SMART" id="SM00382">
    <property type="entry name" value="AAA"/>
    <property type="match status" value="2"/>
</dbReference>
<dbReference type="InterPro" id="IPR011527">
    <property type="entry name" value="ABC1_TM_dom"/>
</dbReference>
<dbReference type="Pfam" id="PF00664">
    <property type="entry name" value="ABC_membrane"/>
    <property type="match status" value="2"/>
</dbReference>
<feature type="domain" description="ABC transporter" evidence="7">
    <location>
        <begin position="1043"/>
        <end position="1255"/>
    </location>
</feature>
<feature type="domain" description="ABC transporter" evidence="7">
    <location>
        <begin position="344"/>
        <end position="603"/>
    </location>
</feature>
<comment type="caution">
    <text evidence="9">The sequence shown here is derived from an EMBL/GenBank/DDBJ whole genome shotgun (WGS) entry which is preliminary data.</text>
</comment>
<feature type="transmembrane region" description="Helical" evidence="6">
    <location>
        <begin position="142"/>
        <end position="164"/>
    </location>
</feature>
<dbReference type="EMBL" id="JAHBBD010000017">
    <property type="protein sequence ID" value="MBW3083251.1"/>
    <property type="molecule type" value="Genomic_DNA"/>
</dbReference>
<feature type="transmembrane region" description="Helical" evidence="6">
    <location>
        <begin position="58"/>
        <end position="81"/>
    </location>
</feature>
<feature type="domain" description="ABC transmembrane type-1" evidence="8">
    <location>
        <begin position="707"/>
        <end position="993"/>
    </location>
</feature>
<dbReference type="PANTHER" id="PTHR24221:SF654">
    <property type="entry name" value="ATP-BINDING CASSETTE SUB-FAMILY B MEMBER 6"/>
    <property type="match status" value="1"/>
</dbReference>
<dbReference type="InterPro" id="IPR003439">
    <property type="entry name" value="ABC_transporter-like_ATP-bd"/>
</dbReference>
<feature type="transmembrane region" description="Helical" evidence="6">
    <location>
        <begin position="285"/>
        <end position="308"/>
    </location>
</feature>
<dbReference type="CDD" id="cd18781">
    <property type="entry name" value="ABC_6TM_AarD_CydDC_like"/>
    <property type="match status" value="1"/>
</dbReference>
<accession>A0ABS6WBY2</accession>
<evidence type="ECO:0000256" key="2">
    <source>
        <dbReference type="ARBA" id="ARBA00022692"/>
    </source>
</evidence>
<evidence type="ECO:0000256" key="3">
    <source>
        <dbReference type="ARBA" id="ARBA00022989"/>
    </source>
</evidence>
<dbReference type="InterPro" id="IPR039421">
    <property type="entry name" value="Type_1_exporter"/>
</dbReference>
<dbReference type="PROSITE" id="PS50929">
    <property type="entry name" value="ABC_TM1F"/>
    <property type="match status" value="2"/>
</dbReference>
<protein>
    <submittedName>
        <fullName evidence="9">ATP-binding cassette domain-containing protein</fullName>
    </submittedName>
</protein>
<dbReference type="PROSITE" id="PS50893">
    <property type="entry name" value="ABC_TRANSPORTER_2"/>
    <property type="match status" value="2"/>
</dbReference>
<keyword evidence="2 6" id="KW-0812">Transmembrane</keyword>
<feature type="transmembrane region" description="Helical" evidence="6">
    <location>
        <begin position="817"/>
        <end position="840"/>
    </location>
</feature>
<sequence length="1255" mass="131923">MFDKRLFSLAPGVGRLVAAKVASLWLSLLADVLFAFIMAGMLTNVVQCVIWLAQGYQVGITVADLAVMLFALLAVCVVKYLTARASAAFGTEAAERVKIALRERLYRKMLALGPSYSSRVRTSDVVQSAGEGIDQIQSFFELFLPQLFFAVLAPVTLFVVLLPFNVPAAATLLACAPLIVLIVGAVAMSAARVFKRYWGKYTDMGAAFLDDMQGLETLKTFDADARAAADMDAKAEEFRVMTMKVLQIQLRSLTAMDLVAYGGTAAGIGVAVWQYGSGALDLDGALLVTLLSASFFLPLRQLGSYFHVAMNGMTSTRRIFALLDAPEPERGDVALPAGVRDLGVRFDHVGFSYPVAAGADDGGDGDGGDDKAPAALAGVDLTARPGRLTAIVGESGSGKSTAAALLAGTLTGYDGSIALVAGAGSGAETAWELRDLDAASLTRAVTLVSSRSHLFAGTLRDNLLMADPAADDETLWRSLERAHVADFVRTQPAGLDMAIEQGAANLSGGQRQRIAIARALLRDCPVYVFDEATSSVDAESEAWILDTIRSLAGRATVIMITHRMANAVDAGHIVVFEHGRAVESGDHVSLMSQDGVYARLFRTQQAVEHVGHRGAAPAAAAVPPAPPIPPVRGLAGDASAAGRPAGPTAQTDGRDAGRAGDAADATGTADEPHTAAAADPAGGARGGTGALVRRLLREVGPLRPYMIVACVCGTVGHLAATFLPVFGVFALCSILGYPLWGMGVGESLAAMAVCALVRGALRYAEQYMNHNVAFRLLALFRSKAFAAMRRLAPAKLDGKGKGDLIALITTDVELLEIFFAHTISPVVIAVATTVVYAAALLALSPWLALLLVLAHLLVGVALPRWFAGSVRDLGPRLRRESSALDDVMLDDMRGLDEIIRFGAGETRVDDIVARSRALWRDRIDLSARNGRFSGLGGVFVVLASVIAVAVAFAVVLFAFSGAHAGALVAGVVLIVGSFGPTLALSALPANLTQTFASARRLFALMDEEPAVREHGTQAPAYAGMALEHVDFAYPGGADDADGVDGADGSAGAGSAAAAGRIFEDLSMEIPEHGILGVQGPSGRGKSTMLKLLMHYWEPDSGRVTMSGEDIRGIDAHHRRRVQTMLAQETYLFDGTIRDNLLLARPEATDDELRAALGKASALALVDSLPAGLGTAVGELGGRLSEGERQRIGLARIFLRDADLVLLDEPTSRLDALNEAVILQSVNALAEERDAAIVLVSHRESTMRVADAVVRV</sequence>
<evidence type="ECO:0000313" key="9">
    <source>
        <dbReference type="EMBL" id="MBW3083251.1"/>
    </source>
</evidence>
<evidence type="ECO:0000256" key="6">
    <source>
        <dbReference type="SAM" id="Phobius"/>
    </source>
</evidence>
<dbReference type="CDD" id="cd03228">
    <property type="entry name" value="ABCC_MRP_Like"/>
    <property type="match status" value="2"/>
</dbReference>
<dbReference type="Proteomes" id="UP000812844">
    <property type="component" value="Unassembled WGS sequence"/>
</dbReference>
<evidence type="ECO:0000259" key="8">
    <source>
        <dbReference type="PROSITE" id="PS50929"/>
    </source>
</evidence>
<evidence type="ECO:0000313" key="10">
    <source>
        <dbReference type="Proteomes" id="UP000812844"/>
    </source>
</evidence>
<dbReference type="Pfam" id="PF00005">
    <property type="entry name" value="ABC_tran"/>
    <property type="match status" value="2"/>
</dbReference>
<dbReference type="InterPro" id="IPR017871">
    <property type="entry name" value="ABC_transporter-like_CS"/>
</dbReference>
<dbReference type="PROSITE" id="PS00211">
    <property type="entry name" value="ABC_TRANSPORTER_1"/>
    <property type="match status" value="1"/>
</dbReference>
<feature type="transmembrane region" description="Helical" evidence="6">
    <location>
        <begin position="253"/>
        <end position="273"/>
    </location>
</feature>
<proteinExistence type="predicted"/>
<dbReference type="InterPro" id="IPR003593">
    <property type="entry name" value="AAA+_ATPase"/>
</dbReference>
<feature type="transmembrane region" description="Helical" evidence="6">
    <location>
        <begin position="21"/>
        <end position="52"/>
    </location>
</feature>
<evidence type="ECO:0000259" key="7">
    <source>
        <dbReference type="PROSITE" id="PS50893"/>
    </source>
</evidence>
<feature type="transmembrane region" description="Helical" evidence="6">
    <location>
        <begin position="932"/>
        <end position="959"/>
    </location>
</feature>
<name>A0ABS6WBY2_9BIFI</name>
<keyword evidence="9" id="KW-0547">Nucleotide-binding</keyword>
<evidence type="ECO:0000256" key="5">
    <source>
        <dbReference type="SAM" id="MobiDB-lite"/>
    </source>
</evidence>
<reference evidence="9 10" key="1">
    <citation type="submission" date="2021-05" db="EMBL/GenBank/DDBJ databases">
        <title>Phylogenetic classification of ten novel species belonging to the genus Bifidobacterium comprising B. colchicus sp. nov., B. abeli sp. nov., B. bicoloris sp. nov., B. guerezis sp. nov., B. rosaliae sp. nov., B. santillanensis sp. nov., B. argentati sp. nov., B. amazzoni sp. nov., B. pluviali sp. nov., and B. pinnaculum sp. nov.</title>
        <authorList>
            <person name="Lugli G.A."/>
            <person name="Ruiz Garcia L."/>
            <person name="Margolles A."/>
            <person name="Ventura M."/>
        </authorList>
    </citation>
    <scope>NUCLEOTIDE SEQUENCE [LARGE SCALE GENOMIC DNA]</scope>
    <source>
        <strain evidence="9 10">6T3</strain>
    </source>
</reference>
<evidence type="ECO:0000256" key="1">
    <source>
        <dbReference type="ARBA" id="ARBA00004141"/>
    </source>
</evidence>
<feature type="transmembrane region" description="Helical" evidence="6">
    <location>
        <begin position="170"/>
        <end position="194"/>
    </location>
</feature>
<dbReference type="GO" id="GO:0005524">
    <property type="term" value="F:ATP binding"/>
    <property type="evidence" value="ECO:0007669"/>
    <property type="project" value="UniProtKB-KW"/>
</dbReference>
<dbReference type="RefSeq" id="WP_219082211.1">
    <property type="nucleotide sequence ID" value="NZ_JAHBBD010000017.1"/>
</dbReference>
<feature type="transmembrane region" description="Helical" evidence="6">
    <location>
        <begin position="705"/>
        <end position="731"/>
    </location>
</feature>
<feature type="region of interest" description="Disordered" evidence="5">
    <location>
        <begin position="617"/>
        <end position="686"/>
    </location>
</feature>
<dbReference type="PANTHER" id="PTHR24221">
    <property type="entry name" value="ATP-BINDING CASSETTE SUB-FAMILY B"/>
    <property type="match status" value="1"/>
</dbReference>
<gene>
    <name evidence="9" type="ORF">KIH73_07720</name>
</gene>
<feature type="transmembrane region" description="Helical" evidence="6">
    <location>
        <begin position="965"/>
        <end position="991"/>
    </location>
</feature>
<keyword evidence="10" id="KW-1185">Reference proteome</keyword>
<organism evidence="9 10">
    <name type="scientific">Bifidobacterium phasiani</name>
    <dbReference type="NCBI Taxonomy" id="2834431"/>
    <lineage>
        <taxon>Bacteria</taxon>
        <taxon>Bacillati</taxon>
        <taxon>Actinomycetota</taxon>
        <taxon>Actinomycetes</taxon>
        <taxon>Bifidobacteriales</taxon>
        <taxon>Bifidobacteriaceae</taxon>
        <taxon>Bifidobacterium</taxon>
    </lineage>
</organism>
<keyword evidence="9" id="KW-0067">ATP-binding</keyword>
<feature type="transmembrane region" description="Helical" evidence="6">
    <location>
        <begin position="737"/>
        <end position="761"/>
    </location>
</feature>
<feature type="transmembrane region" description="Helical" evidence="6">
    <location>
        <begin position="846"/>
        <end position="867"/>
    </location>
</feature>
<feature type="domain" description="ABC transmembrane type-1" evidence="8">
    <location>
        <begin position="21"/>
        <end position="311"/>
    </location>
</feature>
<comment type="subcellular location">
    <subcellularLocation>
        <location evidence="1">Membrane</location>
        <topology evidence="1">Multi-pass membrane protein</topology>
    </subcellularLocation>
</comment>
<keyword evidence="4 6" id="KW-0472">Membrane</keyword>
<keyword evidence="3 6" id="KW-1133">Transmembrane helix</keyword>
<feature type="compositionally biased region" description="Low complexity" evidence="5">
    <location>
        <begin position="659"/>
        <end position="682"/>
    </location>
</feature>
<evidence type="ECO:0000256" key="4">
    <source>
        <dbReference type="ARBA" id="ARBA00023136"/>
    </source>
</evidence>